<sequence>MLLFASLSPRHGTGLKRKIMHFRDAPEPLQCKANAVMTLEEVRQ</sequence>
<proteinExistence type="predicted"/>
<evidence type="ECO:0000313" key="2">
    <source>
        <dbReference type="Proteomes" id="UP000000260"/>
    </source>
</evidence>
<gene>
    <name evidence="1" type="ordered locus">ESA_02014</name>
</gene>
<dbReference type="AlphaFoldDB" id="A7MFC8"/>
<dbReference type="HOGENOM" id="CLU_3215134_0_0_6"/>
<accession>A7MFC8</accession>
<organism evidence="1 2">
    <name type="scientific">Cronobacter sakazakii (strain ATCC BAA-894)</name>
    <name type="common">Enterobacter sakazakii</name>
    <dbReference type="NCBI Taxonomy" id="290339"/>
    <lineage>
        <taxon>Bacteria</taxon>
        <taxon>Pseudomonadati</taxon>
        <taxon>Pseudomonadota</taxon>
        <taxon>Gammaproteobacteria</taxon>
        <taxon>Enterobacterales</taxon>
        <taxon>Enterobacteriaceae</taxon>
        <taxon>Cronobacter</taxon>
    </lineage>
</organism>
<dbReference type="Proteomes" id="UP000000260">
    <property type="component" value="Chromosome"/>
</dbReference>
<reference evidence="1 2" key="1">
    <citation type="journal article" date="2010" name="PLoS ONE">
        <title>Genome sequence of Cronobacter sakazakii BAA-894 and comparative genomic hybridization analysis with other Cronobacter species.</title>
        <authorList>
            <person name="Kucerova E."/>
            <person name="Clifton S.W."/>
            <person name="Xia X.Q."/>
            <person name="Long F."/>
            <person name="Porwollik S."/>
            <person name="Fulton L."/>
            <person name="Fronick C."/>
            <person name="Minx P."/>
            <person name="Kyung K."/>
            <person name="Warren W."/>
            <person name="Fulton R."/>
            <person name="Feng D."/>
            <person name="Wollam A."/>
            <person name="Shah N."/>
            <person name="Bhonagiri V."/>
            <person name="Nash W.E."/>
            <person name="Hallsworth-Pepin K."/>
            <person name="Wilson R.K."/>
            <person name="McClelland M."/>
            <person name="Forsythe S.J."/>
        </authorList>
    </citation>
    <scope>NUCLEOTIDE SEQUENCE [LARGE SCALE GENOMIC DNA]</scope>
    <source>
        <strain evidence="1 2">ATCC BAA-894</strain>
    </source>
</reference>
<dbReference type="EMBL" id="CP000783">
    <property type="protein sequence ID" value="ABU77267.1"/>
    <property type="molecule type" value="Genomic_DNA"/>
</dbReference>
<name>A7MFC8_CROS8</name>
<protein>
    <submittedName>
        <fullName evidence="1">Uncharacterized protein</fullName>
    </submittedName>
</protein>
<keyword evidence="2" id="KW-1185">Reference proteome</keyword>
<evidence type="ECO:0000313" key="1">
    <source>
        <dbReference type="EMBL" id="ABU77267.1"/>
    </source>
</evidence>
<dbReference type="KEGG" id="esa:ESA_02014"/>